<keyword evidence="1" id="KW-0966">Cell projection</keyword>
<evidence type="ECO:0000313" key="2">
    <source>
        <dbReference type="Proteomes" id="UP000262969"/>
    </source>
</evidence>
<proteinExistence type="predicted"/>
<dbReference type="NCBIfam" id="TIGR02530">
    <property type="entry name" value="flg_new"/>
    <property type="match status" value="1"/>
</dbReference>
<name>A0A3D2X8B2_9FIRM</name>
<protein>
    <submittedName>
        <fullName evidence="1">Flagellar protein</fullName>
    </submittedName>
</protein>
<evidence type="ECO:0000313" key="1">
    <source>
        <dbReference type="EMBL" id="HCL03351.1"/>
    </source>
</evidence>
<gene>
    <name evidence="1" type="ORF">DHW61_13255</name>
</gene>
<organism evidence="1 2">
    <name type="scientific">Lachnoclostridium phytofermentans</name>
    <dbReference type="NCBI Taxonomy" id="66219"/>
    <lineage>
        <taxon>Bacteria</taxon>
        <taxon>Bacillati</taxon>
        <taxon>Bacillota</taxon>
        <taxon>Clostridia</taxon>
        <taxon>Lachnospirales</taxon>
        <taxon>Lachnospiraceae</taxon>
    </lineage>
</organism>
<comment type="caution">
    <text evidence="1">The sequence shown here is derived from an EMBL/GenBank/DDBJ whole genome shotgun (WGS) entry which is preliminary data.</text>
</comment>
<reference evidence="1 2" key="1">
    <citation type="journal article" date="2018" name="Nat. Biotechnol.">
        <title>A standardized bacterial taxonomy based on genome phylogeny substantially revises the tree of life.</title>
        <authorList>
            <person name="Parks D.H."/>
            <person name="Chuvochina M."/>
            <person name="Waite D.W."/>
            <person name="Rinke C."/>
            <person name="Skarshewski A."/>
            <person name="Chaumeil P.A."/>
            <person name="Hugenholtz P."/>
        </authorList>
    </citation>
    <scope>NUCLEOTIDE SEQUENCE [LARGE SCALE GENOMIC DNA]</scope>
    <source>
        <strain evidence="1">UBA11728</strain>
    </source>
</reference>
<dbReference type="Proteomes" id="UP000262969">
    <property type="component" value="Unassembled WGS sequence"/>
</dbReference>
<dbReference type="EMBL" id="DPVV01000444">
    <property type="protein sequence ID" value="HCL03351.1"/>
    <property type="molecule type" value="Genomic_DNA"/>
</dbReference>
<dbReference type="InterPro" id="IPR013367">
    <property type="entry name" value="Flagellar_put"/>
</dbReference>
<dbReference type="AlphaFoldDB" id="A0A3D2X8B2"/>
<keyword evidence="1" id="KW-0969">Cilium</keyword>
<sequence length="132" mass="14651">MNQINKNFTSIEQAASRYLPKSNKQTTSSILPSGKSFQEILLEQQSTTKDTELKFSKHANERLLSRNIDLTSSQLERLQSGAKMASEKGIKESLVMVDNLAFIVNIKNNTVVTAVNDGDDRVFTNIDGAVIM</sequence>
<keyword evidence="1" id="KW-0282">Flagellum</keyword>
<accession>A0A3D2X8B2</accession>
<dbReference type="Pfam" id="PF12611">
    <property type="entry name" value="Flagellar_put"/>
    <property type="match status" value="1"/>
</dbReference>